<evidence type="ECO:0000256" key="5">
    <source>
        <dbReference type="ARBA" id="ARBA00022658"/>
    </source>
</evidence>
<dbReference type="EMBL" id="LSYS01007027">
    <property type="protein sequence ID" value="OPJ72566.1"/>
    <property type="molecule type" value="Genomic_DNA"/>
</dbReference>
<evidence type="ECO:0000256" key="2">
    <source>
        <dbReference type="ARBA" id="ARBA00022490"/>
    </source>
</evidence>
<keyword evidence="6" id="KW-0677">Repeat</keyword>
<accession>A0A1V4JK57</accession>
<dbReference type="FunFam" id="3.40.50.11500:FF:000008">
    <property type="entry name" value="DENN domain containing 3"/>
    <property type="match status" value="1"/>
</dbReference>
<evidence type="ECO:0000256" key="1">
    <source>
        <dbReference type="ARBA" id="ARBA00004496"/>
    </source>
</evidence>
<dbReference type="PANTHER" id="PTHR12296:SF21">
    <property type="entry name" value="DENN DOMAIN-CONTAINING PROTEIN 3"/>
    <property type="match status" value="1"/>
</dbReference>
<dbReference type="Gene3D" id="3.40.50.11500">
    <property type="match status" value="1"/>
</dbReference>
<evidence type="ECO:0000256" key="6">
    <source>
        <dbReference type="ARBA" id="ARBA00022737"/>
    </source>
</evidence>
<comment type="subcellular location">
    <subcellularLocation>
        <location evidence="1">Cytoplasm</location>
    </subcellularLocation>
</comment>
<evidence type="ECO:0000256" key="8">
    <source>
        <dbReference type="ARBA" id="ARBA00074528"/>
    </source>
</evidence>
<keyword evidence="3" id="KW-0597">Phosphoprotein</keyword>
<keyword evidence="12" id="KW-1185">Reference proteome</keyword>
<dbReference type="Pfam" id="PF02141">
    <property type="entry name" value="DENN"/>
    <property type="match status" value="1"/>
</dbReference>
<evidence type="ECO:0000256" key="9">
    <source>
        <dbReference type="SAM" id="MobiDB-lite"/>
    </source>
</evidence>
<evidence type="ECO:0000313" key="12">
    <source>
        <dbReference type="Proteomes" id="UP000190648"/>
    </source>
</evidence>
<dbReference type="Pfam" id="PF03456">
    <property type="entry name" value="uDENN"/>
    <property type="match status" value="1"/>
</dbReference>
<dbReference type="InterPro" id="IPR043153">
    <property type="entry name" value="DENN_C"/>
</dbReference>
<reference evidence="11 12" key="1">
    <citation type="submission" date="2016-02" db="EMBL/GenBank/DDBJ databases">
        <title>Band-tailed pigeon sequencing and assembly.</title>
        <authorList>
            <person name="Soares A.E."/>
            <person name="Novak B.J."/>
            <person name="Rice E.S."/>
            <person name="O'Connell B."/>
            <person name="Chang D."/>
            <person name="Weber S."/>
            <person name="Shapiro B."/>
        </authorList>
    </citation>
    <scope>NUCLEOTIDE SEQUENCE [LARGE SCALE GENOMIC DNA]</scope>
    <source>
        <strain evidence="11">BTP2013</strain>
        <tissue evidence="11">Blood</tissue>
    </source>
</reference>
<dbReference type="SMART" id="SM00799">
    <property type="entry name" value="DENN"/>
    <property type="match status" value="1"/>
</dbReference>
<comment type="caution">
    <text evidence="11">The sequence shown here is derived from an EMBL/GenBank/DDBJ whole genome shotgun (WGS) entry which is preliminary data.</text>
</comment>
<feature type="domain" description="UDENN" evidence="10">
    <location>
        <begin position="69"/>
        <end position="502"/>
    </location>
</feature>
<dbReference type="OrthoDB" id="6019893at2759"/>
<evidence type="ECO:0000259" key="10">
    <source>
        <dbReference type="PROSITE" id="PS50211"/>
    </source>
</evidence>
<feature type="region of interest" description="Disordered" evidence="9">
    <location>
        <begin position="63"/>
        <end position="101"/>
    </location>
</feature>
<dbReference type="Pfam" id="PF25570">
    <property type="entry name" value="TPR_DENND3"/>
    <property type="match status" value="1"/>
</dbReference>
<protein>
    <recommendedName>
        <fullName evidence="8">DENN domain-containing protein 3</fullName>
    </recommendedName>
</protein>
<dbReference type="GO" id="GO:0031410">
    <property type="term" value="C:cytoplasmic vesicle"/>
    <property type="evidence" value="ECO:0007669"/>
    <property type="project" value="TreeGrafter"/>
</dbReference>
<name>A0A1V4JK57_PATFA</name>
<dbReference type="InterPro" id="IPR001194">
    <property type="entry name" value="cDENN_dom"/>
</dbReference>
<dbReference type="GO" id="GO:0032483">
    <property type="term" value="P:regulation of Rab protein signal transduction"/>
    <property type="evidence" value="ECO:0007669"/>
    <property type="project" value="TreeGrafter"/>
</dbReference>
<dbReference type="Gene3D" id="3.30.450.200">
    <property type="match status" value="1"/>
</dbReference>
<evidence type="ECO:0000256" key="4">
    <source>
        <dbReference type="ARBA" id="ARBA00022574"/>
    </source>
</evidence>
<dbReference type="PANTHER" id="PTHR12296">
    <property type="entry name" value="DENN DOMAIN-CONTAINING PROTEIN 4"/>
    <property type="match status" value="1"/>
</dbReference>
<evidence type="ECO:0000313" key="11">
    <source>
        <dbReference type="EMBL" id="OPJ72566.1"/>
    </source>
</evidence>
<keyword evidence="4" id="KW-0853">WD repeat</keyword>
<dbReference type="Proteomes" id="UP000190648">
    <property type="component" value="Unassembled WGS sequence"/>
</dbReference>
<dbReference type="InterPro" id="IPR057977">
    <property type="entry name" value="TPR_DENND3"/>
</dbReference>
<keyword evidence="2" id="KW-0963">Cytoplasm</keyword>
<dbReference type="InterPro" id="IPR051696">
    <property type="entry name" value="DENN_Domain_GEFs"/>
</dbReference>
<gene>
    <name evidence="11" type="primary">DENND3</name>
    <name evidence="11" type="ORF">AV530_002813</name>
</gene>
<evidence type="ECO:0000256" key="3">
    <source>
        <dbReference type="ARBA" id="ARBA00022553"/>
    </source>
</evidence>
<keyword evidence="5" id="KW-0344">Guanine-nucleotide releasing factor</keyword>
<dbReference type="SMART" id="SM00801">
    <property type="entry name" value="dDENN"/>
    <property type="match status" value="1"/>
</dbReference>
<comment type="subunit">
    <text evidence="7">Forms oligomers. Interacts with 6 of the 7 known isoforms of 14-3-3 proteins.</text>
</comment>
<dbReference type="PROSITE" id="PS50211">
    <property type="entry name" value="DENN"/>
    <property type="match status" value="1"/>
</dbReference>
<dbReference type="GO" id="GO:0005085">
    <property type="term" value="F:guanyl-nucleotide exchange factor activity"/>
    <property type="evidence" value="ECO:0007669"/>
    <property type="project" value="UniProtKB-KW"/>
</dbReference>
<dbReference type="InterPro" id="IPR005112">
    <property type="entry name" value="dDENN_dom"/>
</dbReference>
<evidence type="ECO:0000256" key="7">
    <source>
        <dbReference type="ARBA" id="ARBA00062438"/>
    </source>
</evidence>
<dbReference type="AlphaFoldDB" id="A0A1V4JK57"/>
<feature type="compositionally biased region" description="Basic residues" evidence="9">
    <location>
        <begin position="69"/>
        <end position="82"/>
    </location>
</feature>
<sequence length="631" mass="72744">MEDVLPPGLLEICLLVGVPRERVRALLQGTQRKPKNLPPLDPEVLSVFVPPFISRDDFQVTNTSGNHLNKSKRRSFRKKKERPKIENLKSLNGEQKAPDTEDITVPKDIDLIGLPQLCFPGGLYVTSESKEDHIHFLVFTDVCGNRTYGVVAQYYQPMQDGYISLNGQAHWESAQTGKVPVCFVPFAICVISRYPYFNALKDCLSCLLVQLRPFKDLDVEEHIKEFAAKLFLIPSPPPGPLHLVFNMKPLQIIIPSREDPDSPVIDLDLHLPLLCFKPEQVLQIMTCILTERRIVFFSSDWALLTLIAECFMLYLHPLQWQHTFVPILSRQMLDFVMAPTSFLMGCHTDHFEVVSTETEDLVLINIDNGDITHSKMVEEEPEIPDVPAQAAETFIKRVESLQLHYDLELCHLRASADLAELQMRRRAWQQKLNTEVQQTALQLIVNIFREVKDHLNYEHRVFNSEEFLKTRAIGDQPFYRKVLETYMFHSFLKARLNRKMDAFARLELSTQSEEDRFNLMFHTPRRMTMEKMASKLFNSQYKISRRMVISMPNLQDIELPEGPTRNSSLRRIETGVAVKTPSKSVSTFKIPEIHFPLMFQCVHSYYTDFFNHLSKAINTSPPDNSALLART</sequence>
<dbReference type="InterPro" id="IPR037516">
    <property type="entry name" value="Tripartite_DENN"/>
</dbReference>
<organism evidence="11 12">
    <name type="scientific">Patagioenas fasciata monilis</name>
    <dbReference type="NCBI Taxonomy" id="372326"/>
    <lineage>
        <taxon>Eukaryota</taxon>
        <taxon>Metazoa</taxon>
        <taxon>Chordata</taxon>
        <taxon>Craniata</taxon>
        <taxon>Vertebrata</taxon>
        <taxon>Euteleostomi</taxon>
        <taxon>Archelosauria</taxon>
        <taxon>Archosauria</taxon>
        <taxon>Dinosauria</taxon>
        <taxon>Saurischia</taxon>
        <taxon>Theropoda</taxon>
        <taxon>Coelurosauria</taxon>
        <taxon>Aves</taxon>
        <taxon>Neognathae</taxon>
        <taxon>Neoaves</taxon>
        <taxon>Columbimorphae</taxon>
        <taxon>Columbiformes</taxon>
        <taxon>Columbidae</taxon>
        <taxon>Patagioenas</taxon>
    </lineage>
</organism>
<dbReference type="InterPro" id="IPR005113">
    <property type="entry name" value="uDENN_dom"/>
</dbReference>
<proteinExistence type="predicted"/>